<keyword evidence="3" id="KW-1185">Reference proteome</keyword>
<dbReference type="Proteomes" id="UP000612956">
    <property type="component" value="Unassembled WGS sequence"/>
</dbReference>
<comment type="caution">
    <text evidence="2">The sequence shown here is derived from an EMBL/GenBank/DDBJ whole genome shotgun (WGS) entry which is preliminary data.</text>
</comment>
<protein>
    <recommendedName>
        <fullName evidence="4">Lipoprotein</fullName>
    </recommendedName>
</protein>
<keyword evidence="1" id="KW-0732">Signal</keyword>
<evidence type="ECO:0000313" key="3">
    <source>
        <dbReference type="Proteomes" id="UP000612956"/>
    </source>
</evidence>
<dbReference type="AlphaFoldDB" id="A0A917QFG1"/>
<evidence type="ECO:0000256" key="1">
    <source>
        <dbReference type="SAM" id="SignalP"/>
    </source>
</evidence>
<gene>
    <name evidence="2" type="ORF">GCM10011591_19610</name>
</gene>
<evidence type="ECO:0008006" key="4">
    <source>
        <dbReference type="Google" id="ProtNLM"/>
    </source>
</evidence>
<organism evidence="2 3">
    <name type="scientific">Nocardia camponoti</name>
    <dbReference type="NCBI Taxonomy" id="1616106"/>
    <lineage>
        <taxon>Bacteria</taxon>
        <taxon>Bacillati</taxon>
        <taxon>Actinomycetota</taxon>
        <taxon>Actinomycetes</taxon>
        <taxon>Mycobacteriales</taxon>
        <taxon>Nocardiaceae</taxon>
        <taxon>Nocardia</taxon>
    </lineage>
</organism>
<reference evidence="2" key="1">
    <citation type="journal article" date="2014" name="Int. J. Syst. Evol. Microbiol.">
        <title>Complete genome sequence of Corynebacterium casei LMG S-19264T (=DSM 44701T), isolated from a smear-ripened cheese.</title>
        <authorList>
            <consortium name="US DOE Joint Genome Institute (JGI-PGF)"/>
            <person name="Walter F."/>
            <person name="Albersmeier A."/>
            <person name="Kalinowski J."/>
            <person name="Ruckert C."/>
        </authorList>
    </citation>
    <scope>NUCLEOTIDE SEQUENCE</scope>
    <source>
        <strain evidence="2">CGMCC 4.7278</strain>
    </source>
</reference>
<dbReference type="EMBL" id="BMMW01000002">
    <property type="protein sequence ID" value="GGK48311.1"/>
    <property type="molecule type" value="Genomic_DNA"/>
</dbReference>
<evidence type="ECO:0000313" key="2">
    <source>
        <dbReference type="EMBL" id="GGK48311.1"/>
    </source>
</evidence>
<reference evidence="2" key="2">
    <citation type="submission" date="2020-09" db="EMBL/GenBank/DDBJ databases">
        <authorList>
            <person name="Sun Q."/>
            <person name="Zhou Y."/>
        </authorList>
    </citation>
    <scope>NUCLEOTIDE SEQUENCE</scope>
    <source>
        <strain evidence="2">CGMCC 4.7278</strain>
    </source>
</reference>
<proteinExistence type="predicted"/>
<feature type="chain" id="PRO_5038404208" description="Lipoprotein" evidence="1">
    <location>
        <begin position="23"/>
        <end position="181"/>
    </location>
</feature>
<sequence>MTTRYVTYMPLLDRVGLVAALAAVTAGALVGCTSQVDGVAEANQTDLSSYKSTVSAAASASRAAAVDLATVTACNTLRTVNTSSVRSFNAYIDASNDGAADADTKADAAVTTMRANGTDLDAKITADVLPNIATELRAYSTENTKLADALQRRAPTDQLNSVIDSYNASKDLARTACEAYR</sequence>
<name>A0A917QFG1_9NOCA</name>
<accession>A0A917QFG1</accession>
<dbReference type="PROSITE" id="PS51257">
    <property type="entry name" value="PROKAR_LIPOPROTEIN"/>
    <property type="match status" value="1"/>
</dbReference>
<feature type="signal peptide" evidence="1">
    <location>
        <begin position="1"/>
        <end position="22"/>
    </location>
</feature>